<dbReference type="AlphaFoldDB" id="A0A392T0E3"/>
<evidence type="ECO:0000313" key="3">
    <source>
        <dbReference type="Proteomes" id="UP000265520"/>
    </source>
</evidence>
<feature type="coiled-coil region" evidence="1">
    <location>
        <begin position="42"/>
        <end position="87"/>
    </location>
</feature>
<evidence type="ECO:0000313" key="2">
    <source>
        <dbReference type="EMBL" id="MCI53954.1"/>
    </source>
</evidence>
<name>A0A392T0E3_9FABA</name>
<dbReference type="Proteomes" id="UP000265520">
    <property type="component" value="Unassembled WGS sequence"/>
</dbReference>
<keyword evidence="3" id="KW-1185">Reference proteome</keyword>
<keyword evidence="1" id="KW-0175">Coiled coil</keyword>
<protein>
    <submittedName>
        <fullName evidence="2">Tropomyosin-like</fullName>
    </submittedName>
</protein>
<feature type="non-terminal residue" evidence="2">
    <location>
        <position position="87"/>
    </location>
</feature>
<dbReference type="EMBL" id="LXQA010471890">
    <property type="protein sequence ID" value="MCI53954.1"/>
    <property type="molecule type" value="Genomic_DNA"/>
</dbReference>
<sequence>MWKLRVEELVKEVSRQNGVISDKDEEKREAIRQLCYSLEYYRSRYRELLKLKEEELNKQKELSEEELFKLKIQIEKSENRLDNVREE</sequence>
<accession>A0A392T0E3</accession>
<reference evidence="2 3" key="1">
    <citation type="journal article" date="2018" name="Front. Plant Sci.">
        <title>Red Clover (Trifolium pratense) and Zigzag Clover (T. medium) - A Picture of Genomic Similarities and Differences.</title>
        <authorList>
            <person name="Dluhosova J."/>
            <person name="Istvanek J."/>
            <person name="Nedelnik J."/>
            <person name="Repkova J."/>
        </authorList>
    </citation>
    <scope>NUCLEOTIDE SEQUENCE [LARGE SCALE GENOMIC DNA]</scope>
    <source>
        <strain evidence="3">cv. 10/8</strain>
        <tissue evidence="2">Leaf</tissue>
    </source>
</reference>
<proteinExistence type="predicted"/>
<comment type="caution">
    <text evidence="2">The sequence shown here is derived from an EMBL/GenBank/DDBJ whole genome shotgun (WGS) entry which is preliminary data.</text>
</comment>
<organism evidence="2 3">
    <name type="scientific">Trifolium medium</name>
    <dbReference type="NCBI Taxonomy" id="97028"/>
    <lineage>
        <taxon>Eukaryota</taxon>
        <taxon>Viridiplantae</taxon>
        <taxon>Streptophyta</taxon>
        <taxon>Embryophyta</taxon>
        <taxon>Tracheophyta</taxon>
        <taxon>Spermatophyta</taxon>
        <taxon>Magnoliopsida</taxon>
        <taxon>eudicotyledons</taxon>
        <taxon>Gunneridae</taxon>
        <taxon>Pentapetalae</taxon>
        <taxon>rosids</taxon>
        <taxon>fabids</taxon>
        <taxon>Fabales</taxon>
        <taxon>Fabaceae</taxon>
        <taxon>Papilionoideae</taxon>
        <taxon>50 kb inversion clade</taxon>
        <taxon>NPAAA clade</taxon>
        <taxon>Hologalegina</taxon>
        <taxon>IRL clade</taxon>
        <taxon>Trifolieae</taxon>
        <taxon>Trifolium</taxon>
    </lineage>
</organism>
<evidence type="ECO:0000256" key="1">
    <source>
        <dbReference type="SAM" id="Coils"/>
    </source>
</evidence>